<dbReference type="EMBL" id="GBXM01070793">
    <property type="protein sequence ID" value="JAH37784.1"/>
    <property type="molecule type" value="Transcribed_RNA"/>
</dbReference>
<reference evidence="1" key="1">
    <citation type="submission" date="2014-11" db="EMBL/GenBank/DDBJ databases">
        <authorList>
            <person name="Amaro Gonzalez C."/>
        </authorList>
    </citation>
    <scope>NUCLEOTIDE SEQUENCE</scope>
</reference>
<reference evidence="1" key="2">
    <citation type="journal article" date="2015" name="Fish Shellfish Immunol.">
        <title>Early steps in the European eel (Anguilla anguilla)-Vibrio vulnificus interaction in the gills: Role of the RtxA13 toxin.</title>
        <authorList>
            <person name="Callol A."/>
            <person name="Pajuelo D."/>
            <person name="Ebbesson L."/>
            <person name="Teles M."/>
            <person name="MacKenzie S."/>
            <person name="Amaro C."/>
        </authorList>
    </citation>
    <scope>NUCLEOTIDE SEQUENCE</scope>
</reference>
<protein>
    <submittedName>
        <fullName evidence="1">Uncharacterized protein</fullName>
    </submittedName>
</protein>
<accession>A0A0E9S8S9</accession>
<evidence type="ECO:0000313" key="1">
    <source>
        <dbReference type="EMBL" id="JAH37784.1"/>
    </source>
</evidence>
<proteinExistence type="predicted"/>
<name>A0A0E9S8S9_ANGAN</name>
<sequence>MEKQHVSEVYLVNISSLFSETLSYIEPFEELSFFCNFFVIQSSKFGVLELHCFQFTRSDCYISVRMFS</sequence>
<organism evidence="1">
    <name type="scientific">Anguilla anguilla</name>
    <name type="common">European freshwater eel</name>
    <name type="synonym">Muraena anguilla</name>
    <dbReference type="NCBI Taxonomy" id="7936"/>
    <lineage>
        <taxon>Eukaryota</taxon>
        <taxon>Metazoa</taxon>
        <taxon>Chordata</taxon>
        <taxon>Craniata</taxon>
        <taxon>Vertebrata</taxon>
        <taxon>Euteleostomi</taxon>
        <taxon>Actinopterygii</taxon>
        <taxon>Neopterygii</taxon>
        <taxon>Teleostei</taxon>
        <taxon>Anguilliformes</taxon>
        <taxon>Anguillidae</taxon>
        <taxon>Anguilla</taxon>
    </lineage>
</organism>
<dbReference type="AlphaFoldDB" id="A0A0E9S8S9"/>